<reference evidence="3" key="1">
    <citation type="submission" date="2019-08" db="EMBL/GenBank/DDBJ databases">
        <title>The improved chromosome-level genome for the pearl oyster Pinctada fucata martensii using PacBio sequencing and Hi-C.</title>
        <authorList>
            <person name="Zheng Z."/>
        </authorList>
    </citation>
    <scope>NUCLEOTIDE SEQUENCE</scope>
    <source>
        <strain evidence="3">ZZ-2019</strain>
        <tissue evidence="3">Adductor muscle</tissue>
    </source>
</reference>
<feature type="region of interest" description="Disordered" evidence="1">
    <location>
        <begin position="1"/>
        <end position="33"/>
    </location>
</feature>
<dbReference type="Proteomes" id="UP001186944">
    <property type="component" value="Unassembled WGS sequence"/>
</dbReference>
<dbReference type="EMBL" id="VSWD01000010">
    <property type="protein sequence ID" value="KAK3091522.1"/>
    <property type="molecule type" value="Genomic_DNA"/>
</dbReference>
<keyword evidence="2" id="KW-1133">Transmembrane helix</keyword>
<protein>
    <submittedName>
        <fullName evidence="3">Uncharacterized protein</fullName>
    </submittedName>
</protein>
<keyword evidence="2" id="KW-0812">Transmembrane</keyword>
<name>A0AA88XW74_PINIB</name>
<evidence type="ECO:0000313" key="4">
    <source>
        <dbReference type="Proteomes" id="UP001186944"/>
    </source>
</evidence>
<evidence type="ECO:0000256" key="1">
    <source>
        <dbReference type="SAM" id="MobiDB-lite"/>
    </source>
</evidence>
<keyword evidence="4" id="KW-1185">Reference proteome</keyword>
<feature type="transmembrane region" description="Helical" evidence="2">
    <location>
        <begin position="106"/>
        <end position="122"/>
    </location>
</feature>
<dbReference type="AlphaFoldDB" id="A0AA88XW74"/>
<evidence type="ECO:0000256" key="2">
    <source>
        <dbReference type="SAM" id="Phobius"/>
    </source>
</evidence>
<gene>
    <name evidence="3" type="ORF">FSP39_020483</name>
</gene>
<accession>A0AA88XW74</accession>
<sequence>MSHVGSDVGVRGSKEQEETGVPGEKPPAEAWVGDHLPSHIRPFAETEIRSRDLRDPRGKLKRRGPINLAITIRQSHTVFNLSDTKPSEDKHSDFYQVNMWHVRKKLIVGLLFTVSLLIITIFRKDYLVLRFDQISEENIRRTGDRQSAKQDIHQRDSPEPETNMRRDTISFENTEI</sequence>
<proteinExistence type="predicted"/>
<feature type="region of interest" description="Disordered" evidence="1">
    <location>
        <begin position="140"/>
        <end position="176"/>
    </location>
</feature>
<evidence type="ECO:0000313" key="3">
    <source>
        <dbReference type="EMBL" id="KAK3091522.1"/>
    </source>
</evidence>
<organism evidence="3 4">
    <name type="scientific">Pinctada imbricata</name>
    <name type="common">Atlantic pearl-oyster</name>
    <name type="synonym">Pinctada martensii</name>
    <dbReference type="NCBI Taxonomy" id="66713"/>
    <lineage>
        <taxon>Eukaryota</taxon>
        <taxon>Metazoa</taxon>
        <taxon>Spiralia</taxon>
        <taxon>Lophotrochozoa</taxon>
        <taxon>Mollusca</taxon>
        <taxon>Bivalvia</taxon>
        <taxon>Autobranchia</taxon>
        <taxon>Pteriomorphia</taxon>
        <taxon>Pterioida</taxon>
        <taxon>Pterioidea</taxon>
        <taxon>Pteriidae</taxon>
        <taxon>Pinctada</taxon>
    </lineage>
</organism>
<comment type="caution">
    <text evidence="3">The sequence shown here is derived from an EMBL/GenBank/DDBJ whole genome shotgun (WGS) entry which is preliminary data.</text>
</comment>
<feature type="compositionally biased region" description="Basic and acidic residues" evidence="1">
    <location>
        <begin position="140"/>
        <end position="169"/>
    </location>
</feature>
<keyword evidence="2" id="KW-0472">Membrane</keyword>